<name>A0A452Z885_AEGTS</name>
<feature type="domain" description="RDRP core" evidence="2">
    <location>
        <begin position="1"/>
        <end position="65"/>
    </location>
</feature>
<evidence type="ECO:0000259" key="2">
    <source>
        <dbReference type="Pfam" id="PF05183"/>
    </source>
</evidence>
<dbReference type="GO" id="GO:0003968">
    <property type="term" value="F:RNA-directed RNA polymerase activity"/>
    <property type="evidence" value="ECO:0007669"/>
    <property type="project" value="UniProtKB-KW"/>
</dbReference>
<evidence type="ECO:0000256" key="1">
    <source>
        <dbReference type="RuleBase" id="RU363098"/>
    </source>
</evidence>
<comment type="catalytic activity">
    <reaction evidence="1">
        <text>RNA(n) + a ribonucleoside 5'-triphosphate = RNA(n+1) + diphosphate</text>
        <dbReference type="Rhea" id="RHEA:21248"/>
        <dbReference type="Rhea" id="RHEA-COMP:14527"/>
        <dbReference type="Rhea" id="RHEA-COMP:17342"/>
        <dbReference type="ChEBI" id="CHEBI:33019"/>
        <dbReference type="ChEBI" id="CHEBI:61557"/>
        <dbReference type="ChEBI" id="CHEBI:140395"/>
        <dbReference type="EC" id="2.7.7.48"/>
    </reaction>
</comment>
<dbReference type="GO" id="GO:0031380">
    <property type="term" value="C:nuclear RNA-directed RNA polymerase complex"/>
    <property type="evidence" value="ECO:0007669"/>
    <property type="project" value="TreeGrafter"/>
</dbReference>
<dbReference type="AlphaFoldDB" id="A0A452Z885"/>
<comment type="similarity">
    <text evidence="1">Belongs to the RdRP family.</text>
</comment>
<reference evidence="3" key="3">
    <citation type="journal article" date="2017" name="Nature">
        <title>Genome sequence of the progenitor of the wheat D genome Aegilops tauschii.</title>
        <authorList>
            <person name="Luo M.C."/>
            <person name="Gu Y.Q."/>
            <person name="Puiu D."/>
            <person name="Wang H."/>
            <person name="Twardziok S.O."/>
            <person name="Deal K.R."/>
            <person name="Huo N."/>
            <person name="Zhu T."/>
            <person name="Wang L."/>
            <person name="Wang Y."/>
            <person name="McGuire P.E."/>
            <person name="Liu S."/>
            <person name="Long H."/>
            <person name="Ramasamy R.K."/>
            <person name="Rodriguez J.C."/>
            <person name="Van S.L."/>
            <person name="Yuan L."/>
            <person name="Wang Z."/>
            <person name="Xia Z."/>
            <person name="Xiao L."/>
            <person name="Anderson O.D."/>
            <person name="Ouyang S."/>
            <person name="Liang Y."/>
            <person name="Zimin A.V."/>
            <person name="Pertea G."/>
            <person name="Qi P."/>
            <person name="Bennetzen J.L."/>
            <person name="Dai X."/>
            <person name="Dawson M.W."/>
            <person name="Muller H.G."/>
            <person name="Kugler K."/>
            <person name="Rivarola-Duarte L."/>
            <person name="Spannagl M."/>
            <person name="Mayer K.F.X."/>
            <person name="Lu F.H."/>
            <person name="Bevan M.W."/>
            <person name="Leroy P."/>
            <person name="Li P."/>
            <person name="You F.M."/>
            <person name="Sun Q."/>
            <person name="Liu Z."/>
            <person name="Lyons E."/>
            <person name="Wicker T."/>
            <person name="Salzberg S.L."/>
            <person name="Devos K.M."/>
            <person name="Dvorak J."/>
        </authorList>
    </citation>
    <scope>NUCLEOTIDE SEQUENCE [LARGE SCALE GENOMIC DNA]</scope>
    <source>
        <strain evidence="3">cv. AL8/78</strain>
    </source>
</reference>
<reference evidence="4" key="2">
    <citation type="journal article" date="2017" name="Nat. Plants">
        <title>The Aegilops tauschii genome reveals multiple impacts of transposons.</title>
        <authorList>
            <person name="Zhao G."/>
            <person name="Zou C."/>
            <person name="Li K."/>
            <person name="Wang K."/>
            <person name="Li T."/>
            <person name="Gao L."/>
            <person name="Zhang X."/>
            <person name="Wang H."/>
            <person name="Yang Z."/>
            <person name="Liu X."/>
            <person name="Jiang W."/>
            <person name="Mao L."/>
            <person name="Kong X."/>
            <person name="Jiao Y."/>
            <person name="Jia J."/>
        </authorList>
    </citation>
    <scope>NUCLEOTIDE SEQUENCE [LARGE SCALE GENOMIC DNA]</scope>
    <source>
        <strain evidence="4">cv. AL8/78</strain>
    </source>
</reference>
<keyword evidence="4" id="KW-1185">Reference proteome</keyword>
<keyword evidence="1" id="KW-0548">Nucleotidyltransferase</keyword>
<dbReference type="Proteomes" id="UP000015105">
    <property type="component" value="Chromosome 1D"/>
</dbReference>
<dbReference type="Pfam" id="PF05183">
    <property type="entry name" value="RdRP"/>
    <property type="match status" value="1"/>
</dbReference>
<dbReference type="Gramene" id="AET1Gv20670400.1">
    <property type="protein sequence ID" value="AET1Gv20670400.1"/>
    <property type="gene ID" value="AET1Gv20670400"/>
</dbReference>
<dbReference type="GO" id="GO:0003723">
    <property type="term" value="F:RNA binding"/>
    <property type="evidence" value="ECO:0007669"/>
    <property type="project" value="UniProtKB-KW"/>
</dbReference>
<organism evidence="3 4">
    <name type="scientific">Aegilops tauschii subsp. strangulata</name>
    <name type="common">Goatgrass</name>
    <dbReference type="NCBI Taxonomy" id="200361"/>
    <lineage>
        <taxon>Eukaryota</taxon>
        <taxon>Viridiplantae</taxon>
        <taxon>Streptophyta</taxon>
        <taxon>Embryophyta</taxon>
        <taxon>Tracheophyta</taxon>
        <taxon>Spermatophyta</taxon>
        <taxon>Magnoliopsida</taxon>
        <taxon>Liliopsida</taxon>
        <taxon>Poales</taxon>
        <taxon>Poaceae</taxon>
        <taxon>BOP clade</taxon>
        <taxon>Pooideae</taxon>
        <taxon>Triticodae</taxon>
        <taxon>Triticeae</taxon>
        <taxon>Triticinae</taxon>
        <taxon>Aegilops</taxon>
    </lineage>
</organism>
<reference evidence="4" key="1">
    <citation type="journal article" date="2014" name="Science">
        <title>Ancient hybridizations among the ancestral genomes of bread wheat.</title>
        <authorList>
            <consortium name="International Wheat Genome Sequencing Consortium,"/>
            <person name="Marcussen T."/>
            <person name="Sandve S.R."/>
            <person name="Heier L."/>
            <person name="Spannagl M."/>
            <person name="Pfeifer M."/>
            <person name="Jakobsen K.S."/>
            <person name="Wulff B.B."/>
            <person name="Steuernagel B."/>
            <person name="Mayer K.F."/>
            <person name="Olsen O.A."/>
        </authorList>
    </citation>
    <scope>NUCLEOTIDE SEQUENCE [LARGE SCALE GENOMIC DNA]</scope>
    <source>
        <strain evidence="4">cv. AL8/78</strain>
    </source>
</reference>
<keyword evidence="1" id="KW-0696">RNA-directed RNA polymerase</keyword>
<dbReference type="GO" id="GO:0030422">
    <property type="term" value="P:siRNA processing"/>
    <property type="evidence" value="ECO:0007669"/>
    <property type="project" value="TreeGrafter"/>
</dbReference>
<keyword evidence="1" id="KW-0808">Transferase</keyword>
<reference evidence="3" key="5">
    <citation type="journal article" date="2021" name="G3 (Bethesda)">
        <title>Aegilops tauschii genome assembly Aet v5.0 features greater sequence contiguity and improved annotation.</title>
        <authorList>
            <person name="Wang L."/>
            <person name="Zhu T."/>
            <person name="Rodriguez J.C."/>
            <person name="Deal K.R."/>
            <person name="Dubcovsky J."/>
            <person name="McGuire P.E."/>
            <person name="Lux T."/>
            <person name="Spannagl M."/>
            <person name="Mayer K.F.X."/>
            <person name="Baldrich P."/>
            <person name="Meyers B.C."/>
            <person name="Huo N."/>
            <person name="Gu Y.Q."/>
            <person name="Zhou H."/>
            <person name="Devos K.M."/>
            <person name="Bennetzen J.L."/>
            <person name="Unver T."/>
            <person name="Budak H."/>
            <person name="Gulick P.J."/>
            <person name="Galiba G."/>
            <person name="Kalapos B."/>
            <person name="Nelson D.R."/>
            <person name="Li P."/>
            <person name="You F.M."/>
            <person name="Luo M.C."/>
            <person name="Dvorak J."/>
        </authorList>
    </citation>
    <scope>NUCLEOTIDE SEQUENCE [LARGE SCALE GENOMIC DNA]</scope>
    <source>
        <strain evidence="3">cv. AL8/78</strain>
    </source>
</reference>
<accession>A0A452Z885</accession>
<keyword evidence="1" id="KW-0694">RNA-binding</keyword>
<keyword evidence="1" id="KW-0943">RNA-mediated gene silencing</keyword>
<reference evidence="3" key="4">
    <citation type="submission" date="2019-03" db="UniProtKB">
        <authorList>
            <consortium name="EnsemblPlants"/>
        </authorList>
    </citation>
    <scope>IDENTIFICATION</scope>
</reference>
<evidence type="ECO:0000313" key="3">
    <source>
        <dbReference type="EnsemblPlants" id="AET1Gv20670400.1"/>
    </source>
</evidence>
<dbReference type="STRING" id="200361.A0A452Z885"/>
<dbReference type="EC" id="2.7.7.48" evidence="1"/>
<dbReference type="PANTHER" id="PTHR23079">
    <property type="entry name" value="RNA-DEPENDENT RNA POLYMERASE"/>
    <property type="match status" value="1"/>
</dbReference>
<proteinExistence type="inferred from homology"/>
<evidence type="ECO:0000313" key="4">
    <source>
        <dbReference type="Proteomes" id="UP000015105"/>
    </source>
</evidence>
<dbReference type="PANTHER" id="PTHR23079:SF5">
    <property type="entry name" value="RNA-DEPENDENT RNA POLYMERASE 2"/>
    <property type="match status" value="1"/>
</dbReference>
<sequence>MEYTAARPPIMDHVVTLESIQKYFVNYMINDSPGAISTAHLIHAYRHPMKLRSPECLQLAASPSQELQLKCSGHCDQGSTQILWNGGTNQCIFPMELSARSTEQLRVVCRDLLLSCPCSTEPRIRSGRGGPWLRGIPGICYNLYAEKLATLISYYSVEHEDEKQEVLRDEGPHHRFCRGPA</sequence>
<protein>
    <recommendedName>
        <fullName evidence="1">RNA-dependent RNA polymerase</fullName>
        <ecNumber evidence="1">2.7.7.48</ecNumber>
    </recommendedName>
</protein>
<dbReference type="EnsemblPlants" id="AET1Gv20670400.1">
    <property type="protein sequence ID" value="AET1Gv20670400.1"/>
    <property type="gene ID" value="AET1Gv20670400"/>
</dbReference>
<dbReference type="InterPro" id="IPR007855">
    <property type="entry name" value="RDRP"/>
</dbReference>
<comment type="function">
    <text evidence="1">Probably involved in the RNA silencing pathway and required for the generation of small interfering RNAs (siRNAs).</text>
</comment>
<dbReference type="InterPro" id="IPR057596">
    <property type="entry name" value="RDRP_core"/>
</dbReference>